<dbReference type="KEGG" id="ccau:EG346_15795"/>
<reference evidence="2 3" key="1">
    <citation type="submission" date="2018-06" db="EMBL/GenBank/DDBJ databases">
        <authorList>
            <consortium name="Pathogen Informatics"/>
            <person name="Doyle S."/>
        </authorList>
    </citation>
    <scope>NUCLEOTIDE SEQUENCE [LARGE SCALE GENOMIC DNA]</scope>
    <source>
        <strain evidence="2 3">NCTC13533</strain>
    </source>
</reference>
<organism evidence="2 3">
    <name type="scientific">Chryseobacterium carnipullorum</name>
    <dbReference type="NCBI Taxonomy" id="1124835"/>
    <lineage>
        <taxon>Bacteria</taxon>
        <taxon>Pseudomonadati</taxon>
        <taxon>Bacteroidota</taxon>
        <taxon>Flavobacteriia</taxon>
        <taxon>Flavobacteriales</taxon>
        <taxon>Weeksellaceae</taxon>
        <taxon>Chryseobacterium group</taxon>
        <taxon>Chryseobacterium</taxon>
    </lineage>
</organism>
<dbReference type="RefSeq" id="WP_123879876.1">
    <property type="nucleotide sequence ID" value="NZ_CP033920.1"/>
</dbReference>
<dbReference type="Proteomes" id="UP000273270">
    <property type="component" value="Chromosome"/>
</dbReference>
<dbReference type="EMBL" id="UFVQ01000003">
    <property type="protein sequence ID" value="STC94779.1"/>
    <property type="molecule type" value="Genomic_DNA"/>
</dbReference>
<gene>
    <name evidence="1" type="ORF">EG346_15795</name>
    <name evidence="2" type="ORF">NCTC13533_01671</name>
</gene>
<proteinExistence type="predicted"/>
<dbReference type="EMBL" id="CP033920">
    <property type="protein sequence ID" value="AZA49549.1"/>
    <property type="molecule type" value="Genomic_DNA"/>
</dbReference>
<name>A0A376DSJ5_CHRCU</name>
<dbReference type="OrthoDB" id="1274752at2"/>
<keyword evidence="4" id="KW-1185">Reference proteome</keyword>
<evidence type="ECO:0000313" key="3">
    <source>
        <dbReference type="Proteomes" id="UP000255224"/>
    </source>
</evidence>
<evidence type="ECO:0000313" key="1">
    <source>
        <dbReference type="EMBL" id="AZA49549.1"/>
    </source>
</evidence>
<sequence>MKKYLVYAIRDFGAKNKLEKSIMDLLTLNNRMLVEQKDLETFKKNIIAQINFLNQENKRCAPKNVSWCKKGTKHKDFSLSGIACISFNLYEIKKTYEIES</sequence>
<evidence type="ECO:0000313" key="2">
    <source>
        <dbReference type="EMBL" id="STC94779.1"/>
    </source>
</evidence>
<evidence type="ECO:0000313" key="4">
    <source>
        <dbReference type="Proteomes" id="UP000273270"/>
    </source>
</evidence>
<accession>A0A3G6M9G9</accession>
<dbReference type="AlphaFoldDB" id="A0A376DSJ5"/>
<reference evidence="4" key="2">
    <citation type="submission" date="2018-11" db="EMBL/GenBank/DDBJ databases">
        <title>Proposal to divide the Flavobacteriaceae and reorganize its genera based on Amino Acid Identity values calculated from whole genome sequences.</title>
        <authorList>
            <person name="Nicholson A.C."/>
            <person name="Gulvik C.A."/>
            <person name="Whitney A.M."/>
            <person name="Humrighouse B.W."/>
            <person name="Bell M."/>
            <person name="Holmes B."/>
            <person name="Steigerwalt A.G."/>
            <person name="Villarma A."/>
            <person name="Sheth M."/>
            <person name="Batra D."/>
            <person name="Pryor J."/>
            <person name="Bernardet J.-F."/>
            <person name="Hugo C."/>
            <person name="Kampfer P."/>
            <person name="Newman J."/>
            <person name="McQuiston J.R."/>
        </authorList>
    </citation>
    <scope>NUCLEOTIDE SEQUENCE [LARGE SCALE GENOMIC DNA]</scope>
    <source>
        <strain evidence="4">G0188</strain>
    </source>
</reference>
<protein>
    <submittedName>
        <fullName evidence="2">Uncharacterized protein</fullName>
    </submittedName>
</protein>
<accession>A0A376DSJ5</accession>
<reference evidence="1" key="3">
    <citation type="submission" date="2018-11" db="EMBL/GenBank/DDBJ databases">
        <title>Proposal to divide the Flavobacteriaceae and reorganize its genera based on Amino Acid Identity values calculated from whole genome sequences.</title>
        <authorList>
            <person name="Nicholson A.C."/>
            <person name="Gulvik C.A."/>
            <person name="Whitney A.M."/>
            <person name="Humrighouse B.W."/>
            <person name="Bell M."/>
            <person name="Holmes B."/>
            <person name="Steigerwalt A."/>
            <person name="Villarma A."/>
            <person name="Sheth M."/>
            <person name="Batra D."/>
            <person name="Pryor J."/>
            <person name="Bernardet J.-F."/>
            <person name="Hugo C."/>
            <person name="Kampfer P."/>
            <person name="Newman J."/>
            <person name="Mcquiston J.R."/>
        </authorList>
    </citation>
    <scope>NUCLEOTIDE SEQUENCE [LARGE SCALE GENOMIC DNA]</scope>
    <source>
        <strain evidence="1">G0188</strain>
    </source>
</reference>
<dbReference type="Proteomes" id="UP000255224">
    <property type="component" value="Unassembled WGS sequence"/>
</dbReference>